<keyword evidence="2 6" id="KW-0479">Metal-binding</keyword>
<feature type="chain" id="PRO_5003562918" evidence="7">
    <location>
        <begin position="24"/>
        <end position="929"/>
    </location>
</feature>
<accession>H2J109</accession>
<dbReference type="Gene3D" id="3.30.160.280">
    <property type="match status" value="4"/>
</dbReference>
<keyword evidence="4 6" id="KW-0862">Zinc</keyword>
<evidence type="ECO:0000313" key="9">
    <source>
        <dbReference type="EMBL" id="AEX53387.1"/>
    </source>
</evidence>
<dbReference type="PROSITE" id="PS51694">
    <property type="entry name" value="PEPTIDASE_M66"/>
    <property type="match status" value="1"/>
</dbReference>
<dbReference type="Pfam" id="PF12561">
    <property type="entry name" value="TagA"/>
    <property type="match status" value="1"/>
</dbReference>
<feature type="binding site" evidence="6">
    <location>
        <position position="322"/>
    </location>
    <ligand>
        <name>Zn(2+)</name>
        <dbReference type="ChEBI" id="CHEBI:29105"/>
        <note>catalytic</note>
    </ligand>
</feature>
<keyword evidence="10" id="KW-1185">Reference proteome</keyword>
<dbReference type="InterPro" id="IPR051256">
    <property type="entry name" value="Dictomallein"/>
</dbReference>
<feature type="binding site" evidence="6">
    <location>
        <position position="332"/>
    </location>
    <ligand>
        <name>Zn(2+)</name>
        <dbReference type="ChEBI" id="CHEBI:29105"/>
        <note>catalytic</note>
    </ligand>
</feature>
<proteinExistence type="predicted"/>
<dbReference type="RefSeq" id="WP_015698463.1">
    <property type="nucleotide sequence ID" value="NC_016818.1"/>
</dbReference>
<dbReference type="GO" id="GO:0006508">
    <property type="term" value="P:proteolysis"/>
    <property type="evidence" value="ECO:0007669"/>
    <property type="project" value="UniProtKB-UniRule"/>
</dbReference>
<feature type="active site" evidence="6">
    <location>
        <position position="323"/>
    </location>
</feature>
<dbReference type="PATRIC" id="fig|745277.3.peg.3447"/>
<evidence type="ECO:0000256" key="4">
    <source>
        <dbReference type="ARBA" id="ARBA00022833"/>
    </source>
</evidence>
<dbReference type="InterPro" id="IPR022218">
    <property type="entry name" value="TagA_dom"/>
</dbReference>
<feature type="binding site" evidence="6">
    <location>
        <position position="326"/>
    </location>
    <ligand>
        <name>Zn(2+)</name>
        <dbReference type="ChEBI" id="CHEBI:29105"/>
        <note>catalytic</note>
    </ligand>
</feature>
<dbReference type="PANTHER" id="PTHR39540:SF1">
    <property type="entry name" value="DICTOMALLEIN-1-RELATED"/>
    <property type="match status" value="1"/>
</dbReference>
<dbReference type="eggNOG" id="ENOG502Z7RH">
    <property type="taxonomic scope" value="Bacteria"/>
</dbReference>
<keyword evidence="5 6" id="KW-0482">Metalloprotease</keyword>
<keyword evidence="3 6" id="KW-0378">Hydrolase</keyword>
<keyword evidence="1 6" id="KW-0645">Protease</keyword>
<evidence type="ECO:0000256" key="2">
    <source>
        <dbReference type="ARBA" id="ARBA00022723"/>
    </source>
</evidence>
<dbReference type="InterPro" id="IPR019503">
    <property type="entry name" value="Peptidase_M66_dom"/>
</dbReference>
<comment type="cofactor">
    <cofactor evidence="6">
        <name>Zn(2+)</name>
        <dbReference type="ChEBI" id="CHEBI:29105"/>
    </cofactor>
    <text evidence="6">Binds 1 zinc ion per subunit.</text>
</comment>
<dbReference type="GO" id="GO:0004222">
    <property type="term" value="F:metalloendopeptidase activity"/>
    <property type="evidence" value="ECO:0007669"/>
    <property type="project" value="UniProtKB-UniRule"/>
</dbReference>
<protein>
    <submittedName>
        <fullName evidence="9">Peptidase M66</fullName>
    </submittedName>
</protein>
<sequence>MNMNFNKTFLALAISMGSFPVCASVAPLVFHQQDDSINSLSGSLKGQVKFAQTHTIDPANNSVQEMPRLVSLRDSLFMFIPHSGSTGTKYTIHIKDKKGVSHGPFSLSPPSALPASDKADLADSRHPDVVYSDNAYSAKLSWDLIEPGMEISISDENGSTGLLMDIDVGAENEVMIQNIRLGMLTEPAKTNELEGNSILAADYFQKIPVSRLIVGNYSPVHLTKVVLSDGKIYEYQSDTTGDMYSGDLREDIAKNLISMGIDNANFGINDSAGSTQWQPAWFNIYAVHEACGFYQNGVVQHGMSGGNGMATLTQTTGNELSHELGHAYGLGHYPGGGMWSTHNQNSGWGWDSLNNRFIANFFWDKSGNAVSEGVTTLPFAGVYRFNTDAMAGGVASSPYSAYTLYTGYSQKRIQAGMENTGVISEAASSGYLMWDEDKHEMVERNDPTRLKPVKFGVPVTTLVGFYDPAKDVKGYIYPPMTSSYGYVYEPQPVKGGQCWAEVTFADNNKQRYPLAGSRHNTARMNKFHFNVETASNPQFVSVNCPQEDMDAVYDTWKNDYFGVERIKNWSADKNGVAGDVYRDSDGRYFKLKHAGYWYYPAGTQSNNDWEYLTNEKALNELFEAELAGQSYDSMGVDLLDQRTIEPATVEPAPAVVIGKSEGFTQVLEQTILFEQNTQLKPHSYATVEAFEKDVRASYGKSDIKTWSSKGKDSGMPGDLYVYENPYTKTRDYFILKQKNYWYFPTTQQSTEVWGYIGSSTQYVHNDVSPLFAHTNKNLTTEDLLKKYFSREDIFSWSQRQNTTQDREIFVYQNPDNEDKEYFLQRNKKSGHYFPTNKKSNEDWYYIGDQKTLEAMKQLSQADLEQQLLSWYGKTEFQIWHSNATNNTIGDLYKNANKGTQDYFMLKTPTYWYFPTNLASNSEWEYLGSY</sequence>
<keyword evidence="7" id="KW-0732">Signal</keyword>
<dbReference type="EMBL" id="CP003244">
    <property type="protein sequence ID" value="AEX53387.1"/>
    <property type="molecule type" value="Genomic_DNA"/>
</dbReference>
<evidence type="ECO:0000259" key="8">
    <source>
        <dbReference type="PROSITE" id="PS51694"/>
    </source>
</evidence>
<gene>
    <name evidence="9" type="ordered locus">Rahaq2_3591</name>
</gene>
<feature type="signal peptide" evidence="7">
    <location>
        <begin position="1"/>
        <end position="23"/>
    </location>
</feature>
<evidence type="ECO:0000256" key="5">
    <source>
        <dbReference type="ARBA" id="ARBA00023049"/>
    </source>
</evidence>
<dbReference type="OrthoDB" id="6229465at2"/>
<dbReference type="STRING" id="745277.Rahaq2_3591"/>
<feature type="domain" description="Peptidase M66" evidence="8">
    <location>
        <begin position="173"/>
        <end position="423"/>
    </location>
</feature>
<evidence type="ECO:0000313" key="10">
    <source>
        <dbReference type="Proteomes" id="UP000009010"/>
    </source>
</evidence>
<reference evidence="9 10" key="1">
    <citation type="journal article" date="2012" name="J. Bacteriol.">
        <title>Complete Genome Sequence of Rahnella aquatilis CIP 78.65.</title>
        <authorList>
            <person name="Martinez R.J."/>
            <person name="Bruce D."/>
            <person name="Detter C."/>
            <person name="Goodwin L.A."/>
            <person name="Han J."/>
            <person name="Han C.S."/>
            <person name="Held B."/>
            <person name="Land M.L."/>
            <person name="Mikhailova N."/>
            <person name="Nolan M."/>
            <person name="Pennacchio L."/>
            <person name="Pitluck S."/>
            <person name="Tapia R."/>
            <person name="Woyke T."/>
            <person name="Sobecky P.A."/>
        </authorList>
    </citation>
    <scope>NUCLEOTIDE SEQUENCE [LARGE SCALE GENOMIC DNA]</scope>
    <source>
        <strain evidence="10">ATCC 33071 / DSM 4594 / JCM 1683 / NBRC 105701 / NCIMB 13365 / CIP 78.65</strain>
    </source>
</reference>
<name>H2J109_RAHAC</name>
<evidence type="ECO:0000256" key="7">
    <source>
        <dbReference type="SAM" id="SignalP"/>
    </source>
</evidence>
<dbReference type="Proteomes" id="UP000009010">
    <property type="component" value="Chromosome"/>
</dbReference>
<dbReference type="KEGG" id="raq:Rahaq2_3591"/>
<dbReference type="HOGENOM" id="CLU_008787_0_0_6"/>
<dbReference type="GO" id="GO:0046872">
    <property type="term" value="F:metal ion binding"/>
    <property type="evidence" value="ECO:0007669"/>
    <property type="project" value="UniProtKB-UniRule"/>
</dbReference>
<evidence type="ECO:0000256" key="3">
    <source>
        <dbReference type="ARBA" id="ARBA00022801"/>
    </source>
</evidence>
<dbReference type="AlphaFoldDB" id="H2J109"/>
<dbReference type="Pfam" id="PF10462">
    <property type="entry name" value="Peptidase_M66"/>
    <property type="match status" value="1"/>
</dbReference>
<dbReference type="PANTHER" id="PTHR39540">
    <property type="match status" value="1"/>
</dbReference>
<evidence type="ECO:0000256" key="6">
    <source>
        <dbReference type="PROSITE-ProRule" id="PRU01031"/>
    </source>
</evidence>
<reference evidence="10" key="2">
    <citation type="submission" date="2012-01" db="EMBL/GenBank/DDBJ databases">
        <title>Complete sequence of chromosome of Rahnella aquatilis CIP 78.65.</title>
        <authorList>
            <person name="Lucas S."/>
            <person name="Han J."/>
            <person name="Lapidus A."/>
            <person name="Cheng J.-F."/>
            <person name="Goodwin L."/>
            <person name="Pitluck S."/>
            <person name="Peters L."/>
            <person name="Ovchinnikova G."/>
            <person name="Held B."/>
            <person name="Detter J.C."/>
            <person name="Han C."/>
            <person name="Tapia R."/>
            <person name="Land M."/>
            <person name="Hauser L."/>
            <person name="Kyrpides N."/>
            <person name="Ivanova N."/>
            <person name="Pagani I."/>
            <person name="Sobecky P."/>
            <person name="Martinez R."/>
            <person name="Woyke T."/>
        </authorList>
    </citation>
    <scope>NUCLEOTIDE SEQUENCE [LARGE SCALE GENOMIC DNA]</scope>
    <source>
        <strain evidence="10">ATCC 33071 / DSM 4594 / JCM 1683 / NBRC 105701 / NCIMB 13365 / CIP 78.65</strain>
    </source>
</reference>
<organism evidence="9 10">
    <name type="scientific">Rahnella aquatilis (strain ATCC 33071 / DSM 4594 / JCM 1683 / NBRC 105701 / NCIMB 13365 / CIP 78.65)</name>
    <dbReference type="NCBI Taxonomy" id="745277"/>
    <lineage>
        <taxon>Bacteria</taxon>
        <taxon>Pseudomonadati</taxon>
        <taxon>Pseudomonadota</taxon>
        <taxon>Gammaproteobacteria</taxon>
        <taxon>Enterobacterales</taxon>
        <taxon>Yersiniaceae</taxon>
        <taxon>Rahnella</taxon>
    </lineage>
</organism>
<evidence type="ECO:0000256" key="1">
    <source>
        <dbReference type="ARBA" id="ARBA00022670"/>
    </source>
</evidence>